<dbReference type="HOGENOM" id="CLU_2431847_0_0_1"/>
<dbReference type="VEuPathDB" id="FungiDB:PYU1_G005590"/>
<dbReference type="EnsemblProtists" id="PYU1_T005601">
    <property type="protein sequence ID" value="PYU1_T005601"/>
    <property type="gene ID" value="PYU1_G005590"/>
</dbReference>
<organism evidence="2 3">
    <name type="scientific">Globisporangium ultimum (strain ATCC 200006 / CBS 805.95 / DAOM BR144)</name>
    <name type="common">Pythium ultimum</name>
    <dbReference type="NCBI Taxonomy" id="431595"/>
    <lineage>
        <taxon>Eukaryota</taxon>
        <taxon>Sar</taxon>
        <taxon>Stramenopiles</taxon>
        <taxon>Oomycota</taxon>
        <taxon>Peronosporomycetes</taxon>
        <taxon>Pythiales</taxon>
        <taxon>Pythiaceae</taxon>
        <taxon>Globisporangium</taxon>
    </lineage>
</organism>
<feature type="compositionally biased region" description="Acidic residues" evidence="1">
    <location>
        <begin position="1"/>
        <end position="13"/>
    </location>
</feature>
<sequence length="91" mass="10018">MSDDGSVDDGNDSDADKASNDDENDFLAQIRNIKKKQESEGNKPAVARPIPPPPKVEEPKNPIVDFESQMIGLRQRADSLSMSEASDWSDE</sequence>
<protein>
    <recommendedName>
        <fullName evidence="4">WH2 domain-containing protein</fullName>
    </recommendedName>
</protein>
<dbReference type="AlphaFoldDB" id="K3WKV9"/>
<reference evidence="3" key="2">
    <citation type="submission" date="2010-04" db="EMBL/GenBank/DDBJ databases">
        <authorList>
            <person name="Buell R."/>
            <person name="Hamilton J."/>
            <person name="Hostetler J."/>
        </authorList>
    </citation>
    <scope>NUCLEOTIDE SEQUENCE [LARGE SCALE GENOMIC DNA]</scope>
    <source>
        <strain evidence="3">DAOM:BR144</strain>
    </source>
</reference>
<dbReference type="InParanoid" id="K3WKV9"/>
<evidence type="ECO:0008006" key="4">
    <source>
        <dbReference type="Google" id="ProtNLM"/>
    </source>
</evidence>
<dbReference type="eggNOG" id="ENOG502QSX3">
    <property type="taxonomic scope" value="Eukaryota"/>
</dbReference>
<name>K3WKV9_GLOUD</name>
<reference evidence="3" key="1">
    <citation type="journal article" date="2010" name="Genome Biol.">
        <title>Genome sequence of the necrotrophic plant pathogen Pythium ultimum reveals original pathogenicity mechanisms and effector repertoire.</title>
        <authorList>
            <person name="Levesque C.A."/>
            <person name="Brouwer H."/>
            <person name="Cano L."/>
            <person name="Hamilton J.P."/>
            <person name="Holt C."/>
            <person name="Huitema E."/>
            <person name="Raffaele S."/>
            <person name="Robideau G.P."/>
            <person name="Thines M."/>
            <person name="Win J."/>
            <person name="Zerillo M.M."/>
            <person name="Beakes G.W."/>
            <person name="Boore J.L."/>
            <person name="Busam D."/>
            <person name="Dumas B."/>
            <person name="Ferriera S."/>
            <person name="Fuerstenberg S.I."/>
            <person name="Gachon C.M."/>
            <person name="Gaulin E."/>
            <person name="Govers F."/>
            <person name="Grenville-Briggs L."/>
            <person name="Horner N."/>
            <person name="Hostetler J."/>
            <person name="Jiang R.H."/>
            <person name="Johnson J."/>
            <person name="Krajaejun T."/>
            <person name="Lin H."/>
            <person name="Meijer H.J."/>
            <person name="Moore B."/>
            <person name="Morris P."/>
            <person name="Phuntmart V."/>
            <person name="Puiu D."/>
            <person name="Shetty J."/>
            <person name="Stajich J.E."/>
            <person name="Tripathy S."/>
            <person name="Wawra S."/>
            <person name="van West P."/>
            <person name="Whitty B.R."/>
            <person name="Coutinho P.M."/>
            <person name="Henrissat B."/>
            <person name="Martin F."/>
            <person name="Thomas P.D."/>
            <person name="Tyler B.M."/>
            <person name="De Vries R.P."/>
            <person name="Kamoun S."/>
            <person name="Yandell M."/>
            <person name="Tisserat N."/>
            <person name="Buell C.R."/>
        </authorList>
    </citation>
    <scope>NUCLEOTIDE SEQUENCE</scope>
    <source>
        <strain evidence="3">DAOM:BR144</strain>
    </source>
</reference>
<evidence type="ECO:0000313" key="2">
    <source>
        <dbReference type="EnsemblProtists" id="PYU1_T005601"/>
    </source>
</evidence>
<keyword evidence="3" id="KW-1185">Reference proteome</keyword>
<evidence type="ECO:0000256" key="1">
    <source>
        <dbReference type="SAM" id="MobiDB-lite"/>
    </source>
</evidence>
<evidence type="ECO:0000313" key="3">
    <source>
        <dbReference type="Proteomes" id="UP000019132"/>
    </source>
</evidence>
<dbReference type="STRING" id="431595.K3WKV9"/>
<dbReference type="Proteomes" id="UP000019132">
    <property type="component" value="Unassembled WGS sequence"/>
</dbReference>
<proteinExistence type="predicted"/>
<reference evidence="2" key="3">
    <citation type="submission" date="2015-02" db="UniProtKB">
        <authorList>
            <consortium name="EnsemblProtists"/>
        </authorList>
    </citation>
    <scope>IDENTIFICATION</scope>
    <source>
        <strain evidence="2">DAOM BR144</strain>
    </source>
</reference>
<dbReference type="EMBL" id="GL376573">
    <property type="status" value="NOT_ANNOTATED_CDS"/>
    <property type="molecule type" value="Genomic_DNA"/>
</dbReference>
<feature type="region of interest" description="Disordered" evidence="1">
    <location>
        <begin position="1"/>
        <end position="62"/>
    </location>
</feature>
<accession>K3WKV9</accession>